<dbReference type="GO" id="GO:0005737">
    <property type="term" value="C:cytoplasm"/>
    <property type="evidence" value="ECO:0007669"/>
    <property type="project" value="InterPro"/>
</dbReference>
<dbReference type="InterPro" id="IPR036384">
    <property type="entry name" value="Tus_sf"/>
</dbReference>
<evidence type="ECO:0000256" key="2">
    <source>
        <dbReference type="ARBA" id="ARBA00022705"/>
    </source>
</evidence>
<protein>
    <submittedName>
        <fullName evidence="4">DNA replication protein</fullName>
    </submittedName>
</protein>
<proteinExistence type="predicted"/>
<dbReference type="Pfam" id="PF05472">
    <property type="entry name" value="Ter"/>
    <property type="match status" value="1"/>
</dbReference>
<dbReference type="InterPro" id="IPR008865">
    <property type="entry name" value="DNA_replication_term_site-bd"/>
</dbReference>
<dbReference type="GO" id="GO:0003677">
    <property type="term" value="F:DNA binding"/>
    <property type="evidence" value="ECO:0007669"/>
    <property type="project" value="UniProtKB-KW"/>
</dbReference>
<keyword evidence="3" id="KW-0238">DNA-binding</keyword>
<dbReference type="RefSeq" id="WP_100859760.1">
    <property type="nucleotide sequence ID" value="NZ_PGCP01000013.1"/>
</dbReference>
<keyword evidence="1" id="KW-0963">Cytoplasm</keyword>
<gene>
    <name evidence="4" type="ORF">CUC44_09725</name>
</gene>
<comment type="caution">
    <text evidence="4">The sequence shown here is derived from an EMBL/GenBank/DDBJ whole genome shotgun (WGS) entry which is preliminary data.</text>
</comment>
<evidence type="ECO:0000256" key="3">
    <source>
        <dbReference type="ARBA" id="ARBA00023125"/>
    </source>
</evidence>
<dbReference type="EMBL" id="PGCP01000013">
    <property type="protein sequence ID" value="PJC93500.1"/>
    <property type="molecule type" value="Genomic_DNA"/>
</dbReference>
<reference evidence="4 5" key="1">
    <citation type="submission" date="2017-11" db="EMBL/GenBank/DDBJ databases">
        <title>Draft genome sequence of environmental isolate Aeromonas lusitania sp. nov. MDC 2473.</title>
        <authorList>
            <person name="Colston S.M."/>
            <person name="Navarro A."/>
            <person name="Martinez-Murcia A.J."/>
            <person name="Graf J."/>
        </authorList>
    </citation>
    <scope>NUCLEOTIDE SEQUENCE [LARGE SCALE GENOMIC DNA]</scope>
    <source>
        <strain evidence="4 5">MDC 2473</strain>
    </source>
</reference>
<dbReference type="OrthoDB" id="6298545at2"/>
<sequence length="297" mass="33606">MDTFTPTAALRQQMLVLEDALARLARLLAQLEPLEAHVYPLPAVPLGEEHDPIEAIDVGSLDGEAALTATLAAYQDHSARPGCSTKATHRLPGWLRFPVASADQLAPLIEEINGHKLAFKALVQEAGGRDEKFELVHGALPGVITLQVYRKLTLLQGELHSLGFTWADKQSISRLTREQVLEMLERSRRYVPALSDNEEWSKMVDQEVYDIRRLPADVELRIRRPVKTHPMINLLWQDREPRKQQLKASLPLLLCSDTQPSVTHLGHYPPKLRQARRDRKIGGEAIIERLHLYRYQG</sequence>
<organism evidence="4 5">
    <name type="scientific">Aeromonas lusitana</name>
    <dbReference type="NCBI Taxonomy" id="931529"/>
    <lineage>
        <taxon>Bacteria</taxon>
        <taxon>Pseudomonadati</taxon>
        <taxon>Pseudomonadota</taxon>
        <taxon>Gammaproteobacteria</taxon>
        <taxon>Aeromonadales</taxon>
        <taxon>Aeromonadaceae</taxon>
        <taxon>Aeromonas</taxon>
    </lineage>
</organism>
<dbReference type="Gene3D" id="3.50.14.10">
    <property type="entry name" value="Replication terminator Tus, domain 1 superfamily/Replication terminator Tus"/>
    <property type="match status" value="1"/>
</dbReference>
<accession>A0A2M8HAD9</accession>
<evidence type="ECO:0000313" key="4">
    <source>
        <dbReference type="EMBL" id="PJC93500.1"/>
    </source>
</evidence>
<keyword evidence="2" id="KW-0235">DNA replication</keyword>
<dbReference type="Proteomes" id="UP000232060">
    <property type="component" value="Unassembled WGS sequence"/>
</dbReference>
<evidence type="ECO:0000256" key="1">
    <source>
        <dbReference type="ARBA" id="ARBA00022490"/>
    </source>
</evidence>
<dbReference type="Gene3D" id="3.30.54.10">
    <property type="match status" value="1"/>
</dbReference>
<evidence type="ECO:0000313" key="5">
    <source>
        <dbReference type="Proteomes" id="UP000232060"/>
    </source>
</evidence>
<dbReference type="AlphaFoldDB" id="A0A2M8HAD9"/>
<keyword evidence="5" id="KW-1185">Reference proteome</keyword>
<dbReference type="InterPro" id="IPR036381">
    <property type="entry name" value="Tus_dom1"/>
</dbReference>
<dbReference type="GO" id="GO:0006274">
    <property type="term" value="P:DNA replication termination"/>
    <property type="evidence" value="ECO:0007669"/>
    <property type="project" value="InterPro"/>
</dbReference>
<dbReference type="SUPFAM" id="SSF56596">
    <property type="entry name" value="Replication terminator protein (Tus)"/>
    <property type="match status" value="1"/>
</dbReference>
<name>A0A2M8HAD9_9GAMM</name>